<dbReference type="SUPFAM" id="SSF50939">
    <property type="entry name" value="Sialidases"/>
    <property type="match status" value="1"/>
</dbReference>
<evidence type="ECO:0000313" key="4">
    <source>
        <dbReference type="Proteomes" id="UP000017861"/>
    </source>
</evidence>
<keyword evidence="2" id="KW-1133">Transmembrane helix</keyword>
<feature type="transmembrane region" description="Helical" evidence="2">
    <location>
        <begin position="43"/>
        <end position="64"/>
    </location>
</feature>
<protein>
    <submittedName>
        <fullName evidence="3">Unspecified product</fullName>
    </submittedName>
</protein>
<evidence type="ECO:0000256" key="1">
    <source>
        <dbReference type="SAM" id="MobiDB-lite"/>
    </source>
</evidence>
<feature type="compositionally biased region" description="Basic and acidic residues" evidence="1">
    <location>
        <begin position="25"/>
        <end position="34"/>
    </location>
</feature>
<gene>
    <name evidence="3" type="ORF">TCDM_11913</name>
</gene>
<organism evidence="3 4">
    <name type="scientific">Trypanosoma cruzi Dm28c</name>
    <dbReference type="NCBI Taxonomy" id="1416333"/>
    <lineage>
        <taxon>Eukaryota</taxon>
        <taxon>Discoba</taxon>
        <taxon>Euglenozoa</taxon>
        <taxon>Kinetoplastea</taxon>
        <taxon>Metakinetoplastina</taxon>
        <taxon>Trypanosomatida</taxon>
        <taxon>Trypanosomatidae</taxon>
        <taxon>Trypanosoma</taxon>
        <taxon>Schizotrypanum</taxon>
    </lineage>
</organism>
<feature type="region of interest" description="Disordered" evidence="1">
    <location>
        <begin position="1"/>
        <end position="39"/>
    </location>
</feature>
<evidence type="ECO:0000256" key="2">
    <source>
        <dbReference type="SAM" id="Phobius"/>
    </source>
</evidence>
<dbReference type="Proteomes" id="UP000017861">
    <property type="component" value="Unassembled WGS sequence"/>
</dbReference>
<proteinExistence type="predicted"/>
<dbReference type="AlphaFoldDB" id="V5B3P9"/>
<evidence type="ECO:0000313" key="3">
    <source>
        <dbReference type="EMBL" id="ESS60557.1"/>
    </source>
</evidence>
<comment type="caution">
    <text evidence="3">The sequence shown here is derived from an EMBL/GenBank/DDBJ whole genome shotgun (WGS) entry which is preliminary data.</text>
</comment>
<dbReference type="VEuPathDB" id="TriTrypDB:TCDM_11913"/>
<sequence length="226" mass="23900">MLSRVAAVKAPRTHNCSRVTGSGGRRREGRESEPQRPNMSRHLFTSAVLLLLFVMTCCGIGGAATTVESNADASNSGSALTGAIAGEGSAPGGVERLQGVDLFVPQTTLVLPKDGSVPVTARDSFVSPSLVSAGGVIAAFAEGHMDAEYQDGQLNKPFSSDVVAEYIDSAWEWSTLVGEVKKEEWRARTVLGKAEGEGNLDVVRHPTTTMKDNKVFLLAGSTDFFL</sequence>
<reference evidence="3 4" key="1">
    <citation type="journal article" date="2014" name="Genome Announc.">
        <title>Trypanosoma cruzi Clone Dm28c Draft Genome Sequence.</title>
        <authorList>
            <person name="Grisard E.C."/>
            <person name="Teixeira S.M."/>
            <person name="de Almeida L.G."/>
            <person name="Stoco P.H."/>
            <person name="Gerber A.L."/>
            <person name="Talavera-Lopez C."/>
            <person name="Lima O.C."/>
            <person name="Andersson B."/>
            <person name="de Vasconcelos A.T."/>
        </authorList>
    </citation>
    <scope>NUCLEOTIDE SEQUENCE [LARGE SCALE GENOMIC DNA]</scope>
    <source>
        <strain evidence="3 4">Dm28c</strain>
    </source>
</reference>
<dbReference type="Gene3D" id="2.120.10.10">
    <property type="match status" value="1"/>
</dbReference>
<dbReference type="EMBL" id="AYLP01000447">
    <property type="protein sequence ID" value="ESS60557.1"/>
    <property type="molecule type" value="Genomic_DNA"/>
</dbReference>
<dbReference type="InterPro" id="IPR036278">
    <property type="entry name" value="Sialidase_sf"/>
</dbReference>
<keyword evidence="2" id="KW-0472">Membrane</keyword>
<name>V5B3P9_TRYCR</name>
<keyword evidence="2" id="KW-0812">Transmembrane</keyword>
<accession>V5B3P9</accession>